<dbReference type="PANTHER" id="PTHR34220:SF7">
    <property type="entry name" value="SENSOR HISTIDINE KINASE YPDA"/>
    <property type="match status" value="1"/>
</dbReference>
<feature type="transmembrane region" description="Helical" evidence="1">
    <location>
        <begin position="183"/>
        <end position="207"/>
    </location>
</feature>
<dbReference type="EC" id="2.7.13.3" evidence="5"/>
<keyword evidence="5" id="KW-0808">Transferase</keyword>
<dbReference type="InterPro" id="IPR036890">
    <property type="entry name" value="HATPase_C_sf"/>
</dbReference>
<dbReference type="Gene3D" id="3.30.565.10">
    <property type="entry name" value="Histidine kinase-like ATPase, C-terminal domain"/>
    <property type="match status" value="1"/>
</dbReference>
<gene>
    <name evidence="5" type="ORF">ACFSR2_03265</name>
</gene>
<keyword evidence="1" id="KW-1133">Transmembrane helix</keyword>
<feature type="domain" description="Signal transduction histidine kinase internal region" evidence="3">
    <location>
        <begin position="390"/>
        <end position="469"/>
    </location>
</feature>
<accession>A0ABW5J3F2</accession>
<feature type="transmembrane region" description="Helical" evidence="1">
    <location>
        <begin position="341"/>
        <end position="370"/>
    </location>
</feature>
<organism evidence="5 6">
    <name type="scientific">Emticicia soli</name>
    <dbReference type="NCBI Taxonomy" id="2027878"/>
    <lineage>
        <taxon>Bacteria</taxon>
        <taxon>Pseudomonadati</taxon>
        <taxon>Bacteroidota</taxon>
        <taxon>Cytophagia</taxon>
        <taxon>Cytophagales</taxon>
        <taxon>Leadbetterellaceae</taxon>
        <taxon>Emticicia</taxon>
    </lineage>
</organism>
<dbReference type="Pfam" id="PF07695">
    <property type="entry name" value="7TMR-DISM_7TM"/>
    <property type="match status" value="1"/>
</dbReference>
<feature type="chain" id="PRO_5046991457" evidence="2">
    <location>
        <begin position="21"/>
        <end position="597"/>
    </location>
</feature>
<dbReference type="PANTHER" id="PTHR34220">
    <property type="entry name" value="SENSOR HISTIDINE KINASE YPDA"/>
    <property type="match status" value="1"/>
</dbReference>
<feature type="signal peptide" evidence="2">
    <location>
        <begin position="1"/>
        <end position="20"/>
    </location>
</feature>
<keyword evidence="5" id="KW-0418">Kinase</keyword>
<evidence type="ECO:0000259" key="4">
    <source>
        <dbReference type="Pfam" id="PF07695"/>
    </source>
</evidence>
<keyword evidence="1" id="KW-0812">Transmembrane</keyword>
<dbReference type="InterPro" id="IPR011623">
    <property type="entry name" value="7TMR_DISM_rcpt_extracell_dom1"/>
</dbReference>
<feature type="transmembrane region" description="Helical" evidence="1">
    <location>
        <begin position="314"/>
        <end position="335"/>
    </location>
</feature>
<dbReference type="Proteomes" id="UP001597510">
    <property type="component" value="Unassembled WGS sequence"/>
</dbReference>
<feature type="domain" description="7TM-DISM receptor extracellular" evidence="4">
    <location>
        <begin position="158"/>
        <end position="371"/>
    </location>
</feature>
<dbReference type="RefSeq" id="WP_340235295.1">
    <property type="nucleotide sequence ID" value="NZ_JBBEWC010000004.1"/>
</dbReference>
<dbReference type="GO" id="GO:0004673">
    <property type="term" value="F:protein histidine kinase activity"/>
    <property type="evidence" value="ECO:0007669"/>
    <property type="project" value="UniProtKB-EC"/>
</dbReference>
<dbReference type="InterPro" id="IPR010559">
    <property type="entry name" value="Sig_transdc_His_kin_internal"/>
</dbReference>
<dbReference type="InterPro" id="IPR050640">
    <property type="entry name" value="Bact_2-comp_sensor_kinase"/>
</dbReference>
<keyword evidence="1" id="KW-0472">Membrane</keyword>
<evidence type="ECO:0000313" key="5">
    <source>
        <dbReference type="EMBL" id="MFD2519887.1"/>
    </source>
</evidence>
<evidence type="ECO:0000256" key="1">
    <source>
        <dbReference type="SAM" id="Phobius"/>
    </source>
</evidence>
<feature type="transmembrane region" description="Helical" evidence="1">
    <location>
        <begin position="227"/>
        <end position="243"/>
    </location>
</feature>
<feature type="transmembrane region" description="Helical" evidence="1">
    <location>
        <begin position="255"/>
        <end position="274"/>
    </location>
</feature>
<dbReference type="Pfam" id="PF06580">
    <property type="entry name" value="His_kinase"/>
    <property type="match status" value="1"/>
</dbReference>
<keyword evidence="2" id="KW-0732">Signal</keyword>
<feature type="transmembrane region" description="Helical" evidence="1">
    <location>
        <begin position="155"/>
        <end position="176"/>
    </location>
</feature>
<comment type="caution">
    <text evidence="5">The sequence shown here is derived from an EMBL/GenBank/DDBJ whole genome shotgun (WGS) entry which is preliminary data.</text>
</comment>
<evidence type="ECO:0000313" key="6">
    <source>
        <dbReference type="Proteomes" id="UP001597510"/>
    </source>
</evidence>
<keyword evidence="6" id="KW-1185">Reference proteome</keyword>
<sequence length="597" mass="69911">MRRFFFIFFVWLGLLNSVCAGDGPYVISKLKDSIRVHTEKILIENDTSEPAVVYFYSATNEEIWLFDQQKQELKSSSSLVRSDWETDGIHSYQKIVLPARATNTFIISPIAYCSAYQQLLSIPCSVSTHKYYVFSQPFFDNYYKQIQEKNNEELLSGYIMLGALGFVSLFSIIMFMRYRRPLFLYYFLYGLGNLVLLLLKVILHHQINGSTPHKFANLSYLHLPECAQMLSMWAYIFFLIELLDLKPNYPKLTRFLYYLSYLIIFYGITDPLLLLFTKSINAHELYFVFSGVWLYPMLLIALIWISFKVKHQLISYVIFCNLFLVGLLFVAYLRYGLLSYLVIPGILDTIFTMPFAVLVEMLVFAFAIAYKVDDERKQKDNIEKRVMQVEMMALRSQMNPHFLFNSLNSIRYMVMVNENENASDYLSKFSKLLRMILNHSEKNVIRLSEELIALRLYLDIEKRRLGDNFSYSIMIDEHIEVEALQIPPMLLQPFVENAIWHGLMPSSKSDKRIEIFIKKIDDFMVEFLIKDNGVGRIKAGKLKEKSMKQHQSKGTEITNQRVELFNRNYSNKITISINDLYEHNEPVGTLVRVLHLV</sequence>
<evidence type="ECO:0000256" key="2">
    <source>
        <dbReference type="SAM" id="SignalP"/>
    </source>
</evidence>
<evidence type="ECO:0000259" key="3">
    <source>
        <dbReference type="Pfam" id="PF06580"/>
    </source>
</evidence>
<protein>
    <submittedName>
        <fullName evidence="5">Sensor histidine kinase</fullName>
        <ecNumber evidence="5">2.7.13.3</ecNumber>
    </submittedName>
</protein>
<name>A0ABW5J3F2_9BACT</name>
<dbReference type="EMBL" id="JBHULC010000004">
    <property type="protein sequence ID" value="MFD2519887.1"/>
    <property type="molecule type" value="Genomic_DNA"/>
</dbReference>
<feature type="transmembrane region" description="Helical" evidence="1">
    <location>
        <begin position="286"/>
        <end position="307"/>
    </location>
</feature>
<reference evidence="6" key="1">
    <citation type="journal article" date="2019" name="Int. J. Syst. Evol. Microbiol.">
        <title>The Global Catalogue of Microorganisms (GCM) 10K type strain sequencing project: providing services to taxonomists for standard genome sequencing and annotation.</title>
        <authorList>
            <consortium name="The Broad Institute Genomics Platform"/>
            <consortium name="The Broad Institute Genome Sequencing Center for Infectious Disease"/>
            <person name="Wu L."/>
            <person name="Ma J."/>
        </authorList>
    </citation>
    <scope>NUCLEOTIDE SEQUENCE [LARGE SCALE GENOMIC DNA]</scope>
    <source>
        <strain evidence="6">KCTC 52344</strain>
    </source>
</reference>
<proteinExistence type="predicted"/>